<evidence type="ECO:0000256" key="5">
    <source>
        <dbReference type="ARBA" id="ARBA00022989"/>
    </source>
</evidence>
<evidence type="ECO:0000256" key="2">
    <source>
        <dbReference type="ARBA" id="ARBA00022448"/>
    </source>
</evidence>
<feature type="transmembrane region" description="Helical" evidence="7">
    <location>
        <begin position="209"/>
        <end position="226"/>
    </location>
</feature>
<evidence type="ECO:0000256" key="1">
    <source>
        <dbReference type="ARBA" id="ARBA00004651"/>
    </source>
</evidence>
<dbReference type="PANTHER" id="PTHR30043">
    <property type="entry name" value="PHOSPHONATES TRANSPORT SYSTEM PERMEASE PROTEIN"/>
    <property type="match status" value="1"/>
</dbReference>
<evidence type="ECO:0000256" key="7">
    <source>
        <dbReference type="SAM" id="Phobius"/>
    </source>
</evidence>
<evidence type="ECO:0000256" key="3">
    <source>
        <dbReference type="ARBA" id="ARBA00022475"/>
    </source>
</evidence>
<feature type="transmembrane region" description="Helical" evidence="7">
    <location>
        <begin position="103"/>
        <end position="126"/>
    </location>
</feature>
<protein>
    <submittedName>
        <fullName evidence="8">Phosphonate ABC transporter, permease protein PhnE</fullName>
    </submittedName>
</protein>
<dbReference type="SUPFAM" id="SSF161098">
    <property type="entry name" value="MetI-like"/>
    <property type="match status" value="2"/>
</dbReference>
<feature type="transmembrane region" description="Helical" evidence="7">
    <location>
        <begin position="294"/>
        <end position="318"/>
    </location>
</feature>
<organism evidence="8 9">
    <name type="scientific">Ferrimonas gelatinilytica</name>
    <dbReference type="NCBI Taxonomy" id="1255257"/>
    <lineage>
        <taxon>Bacteria</taxon>
        <taxon>Pseudomonadati</taxon>
        <taxon>Pseudomonadota</taxon>
        <taxon>Gammaproteobacteria</taxon>
        <taxon>Alteromonadales</taxon>
        <taxon>Ferrimonadaceae</taxon>
        <taxon>Ferrimonas</taxon>
    </lineage>
</organism>
<keyword evidence="3" id="KW-1003">Cell membrane</keyword>
<keyword evidence="6 7" id="KW-0472">Membrane</keyword>
<keyword evidence="4 7" id="KW-0812">Transmembrane</keyword>
<evidence type="ECO:0000313" key="9">
    <source>
        <dbReference type="Proteomes" id="UP001501600"/>
    </source>
</evidence>
<evidence type="ECO:0000313" key="8">
    <source>
        <dbReference type="EMBL" id="GAA5190994.1"/>
    </source>
</evidence>
<dbReference type="PANTHER" id="PTHR30043:SF1">
    <property type="entry name" value="ABC TRANSPORT SYSTEM PERMEASE PROTEIN P69"/>
    <property type="match status" value="1"/>
</dbReference>
<proteinExistence type="predicted"/>
<keyword evidence="2" id="KW-0813">Transport</keyword>
<dbReference type="InterPro" id="IPR035906">
    <property type="entry name" value="MetI-like_sf"/>
</dbReference>
<feature type="transmembrane region" description="Helical" evidence="7">
    <location>
        <begin position="233"/>
        <end position="251"/>
    </location>
</feature>
<feature type="transmembrane region" description="Helical" evidence="7">
    <location>
        <begin position="55"/>
        <end position="82"/>
    </location>
</feature>
<keyword evidence="9" id="KW-1185">Reference proteome</keyword>
<dbReference type="Gene3D" id="1.10.3720.10">
    <property type="entry name" value="MetI-like"/>
    <property type="match status" value="2"/>
</dbReference>
<comment type="caution">
    <text evidence="8">The sequence shown here is derived from an EMBL/GenBank/DDBJ whole genome shotgun (WGS) entry which is preliminary data.</text>
</comment>
<dbReference type="EMBL" id="BAABLF010000009">
    <property type="protein sequence ID" value="GAA5190994.1"/>
    <property type="molecule type" value="Genomic_DNA"/>
</dbReference>
<feature type="transmembrane region" description="Helical" evidence="7">
    <location>
        <begin position="183"/>
        <end position="203"/>
    </location>
</feature>
<accession>A0ABP9S3P1</accession>
<evidence type="ECO:0000256" key="6">
    <source>
        <dbReference type="ARBA" id="ARBA00023136"/>
    </source>
</evidence>
<dbReference type="Proteomes" id="UP001501600">
    <property type="component" value="Unassembled WGS sequence"/>
</dbReference>
<reference evidence="9" key="1">
    <citation type="journal article" date="2019" name="Int. J. Syst. Evol. Microbiol.">
        <title>The Global Catalogue of Microorganisms (GCM) 10K type strain sequencing project: providing services to taxonomists for standard genome sequencing and annotation.</title>
        <authorList>
            <consortium name="The Broad Institute Genomics Platform"/>
            <consortium name="The Broad Institute Genome Sequencing Center for Infectious Disease"/>
            <person name="Wu L."/>
            <person name="Ma J."/>
        </authorList>
    </citation>
    <scope>NUCLEOTIDE SEQUENCE [LARGE SCALE GENOMIC DNA]</scope>
    <source>
        <strain evidence="9">JCM 18720</strain>
    </source>
</reference>
<feature type="transmembrane region" description="Helical" evidence="7">
    <location>
        <begin position="455"/>
        <end position="474"/>
    </location>
</feature>
<comment type="subcellular location">
    <subcellularLocation>
        <location evidence="1">Cell membrane</location>
        <topology evidence="1">Multi-pass membrane protein</topology>
    </subcellularLocation>
</comment>
<dbReference type="RefSeq" id="WP_345316620.1">
    <property type="nucleotide sequence ID" value="NZ_BAABLF010000009.1"/>
</dbReference>
<keyword evidence="5 7" id="KW-1133">Transmembrane helix</keyword>
<gene>
    <name evidence="8" type="primary">phnE</name>
    <name evidence="8" type="ORF">GCM10025772_16900</name>
</gene>
<feature type="transmembrane region" description="Helical" evidence="7">
    <location>
        <begin position="132"/>
        <end position="151"/>
    </location>
</feature>
<sequence>MIPRLRQHPFFTTLLLLGLIAALGGDWQWSATDPAAELGRVFEGLLKPDFFATEFLFDALLTTVSIAILGIALGLALALGLVPLYRYAPVRLLCTAVRAVHELFWALLFLQLFGLSSQTALLALALPYGATFARVFSGILAQAPSSIALALPAGSSPLTRLIYGQILPVWPALLSYTRYRFECALRASAVLGFVGLPTLGFHLETAFRQGHYAQGGALLWLFLLLIGSQKWWLNRFSLVPLFVASLLWLPWQWHPDLTWARQFLGQEIWPQLQYTQGSWLLWVKSLAQQALPGLWATLMMAFMALMLSGLIAVLAWPLGTGRLWPSLGPIKGVWLGRGALLVGRSLPELLLAFILLLVFGPSMLPAAVALAIHNGSLIAHLVSQRADSLPLRADCGRSPAHWLYEYLPRLGPGIADLLTYRFEIMLRETAMLGMLGVASLGFYVDSAFELFQFDLAFGLILVTALLNILVAALCRRLVRTQ</sequence>
<name>A0ABP9S3P1_9GAMM</name>
<evidence type="ECO:0000256" key="4">
    <source>
        <dbReference type="ARBA" id="ARBA00022692"/>
    </source>
</evidence>